<dbReference type="Proteomes" id="UP000600565">
    <property type="component" value="Unassembled WGS sequence"/>
</dbReference>
<evidence type="ECO:0000313" key="2">
    <source>
        <dbReference type="EMBL" id="MBD8032595.1"/>
    </source>
</evidence>
<keyword evidence="1" id="KW-0812">Transmembrane</keyword>
<proteinExistence type="predicted"/>
<comment type="caution">
    <text evidence="2">The sequence shown here is derived from an EMBL/GenBank/DDBJ whole genome shotgun (WGS) entry which is preliminary data.</text>
</comment>
<reference evidence="2 3" key="1">
    <citation type="submission" date="2020-08" db="EMBL/GenBank/DDBJ databases">
        <title>A Genomic Blueprint of the Chicken Gut Microbiome.</title>
        <authorList>
            <person name="Gilroy R."/>
            <person name="Ravi A."/>
            <person name="Getino M."/>
            <person name="Pursley I."/>
            <person name="Horton D.L."/>
            <person name="Alikhan N.-F."/>
            <person name="Baker D."/>
            <person name="Gharbi K."/>
            <person name="Hall N."/>
            <person name="Watson M."/>
            <person name="Adriaenssens E.M."/>
            <person name="Foster-Nyarko E."/>
            <person name="Jarju S."/>
            <person name="Secka A."/>
            <person name="Antonio M."/>
            <person name="Oren A."/>
            <person name="Chaudhuri R."/>
            <person name="La Ragione R.M."/>
            <person name="Hildebrand F."/>
            <person name="Pallen M.J."/>
        </authorList>
    </citation>
    <scope>NUCLEOTIDE SEQUENCE [LARGE SCALE GENOMIC DNA]</scope>
    <source>
        <strain evidence="2 3">Sa1YVA6</strain>
    </source>
</reference>
<keyword evidence="3" id="KW-1185">Reference proteome</keyword>
<gene>
    <name evidence="2" type="ORF">H9632_05905</name>
</gene>
<evidence type="ECO:0000313" key="3">
    <source>
        <dbReference type="Proteomes" id="UP000600565"/>
    </source>
</evidence>
<sequence>MDLFVEAGQQAIINVLAYIIFIGMALYALQGLRIEQLFKKGKTFQIQLFYIFMSIAIGSAVADFFLNFLSWSKTIPYIFG</sequence>
<accession>A0ABR8XL06</accession>
<feature type="transmembrane region" description="Helical" evidence="1">
    <location>
        <begin position="12"/>
        <end position="29"/>
    </location>
</feature>
<dbReference type="Pfam" id="PF06612">
    <property type="entry name" value="DUF1146"/>
    <property type="match status" value="1"/>
</dbReference>
<dbReference type="RefSeq" id="WP_191703198.1">
    <property type="nucleotide sequence ID" value="NZ_JACSPW010000004.1"/>
</dbReference>
<feature type="transmembrane region" description="Helical" evidence="1">
    <location>
        <begin position="49"/>
        <end position="71"/>
    </location>
</feature>
<evidence type="ECO:0000256" key="1">
    <source>
        <dbReference type="SAM" id="Phobius"/>
    </source>
</evidence>
<dbReference type="NCBIfam" id="TIGR02327">
    <property type="entry name" value="int_mem_ywzB"/>
    <property type="match status" value="1"/>
</dbReference>
<protein>
    <submittedName>
        <fullName evidence="2">DUF1146 domain-containing protein</fullName>
    </submittedName>
</protein>
<dbReference type="InterPro" id="IPR009526">
    <property type="entry name" value="DUF1146"/>
</dbReference>
<organism evidence="2 3">
    <name type="scientific">Solibacillus merdavium</name>
    <dbReference type="NCBI Taxonomy" id="2762218"/>
    <lineage>
        <taxon>Bacteria</taxon>
        <taxon>Bacillati</taxon>
        <taxon>Bacillota</taxon>
        <taxon>Bacilli</taxon>
        <taxon>Bacillales</taxon>
        <taxon>Caryophanaceae</taxon>
        <taxon>Solibacillus</taxon>
    </lineage>
</organism>
<keyword evidence="1" id="KW-1133">Transmembrane helix</keyword>
<name>A0ABR8XL06_9BACL</name>
<keyword evidence="1" id="KW-0472">Membrane</keyword>
<dbReference type="EMBL" id="JACSPW010000004">
    <property type="protein sequence ID" value="MBD8032595.1"/>
    <property type="molecule type" value="Genomic_DNA"/>
</dbReference>